<dbReference type="Proteomes" id="UP001489004">
    <property type="component" value="Unassembled WGS sequence"/>
</dbReference>
<feature type="region of interest" description="Disordered" evidence="1">
    <location>
        <begin position="56"/>
        <end position="90"/>
    </location>
</feature>
<evidence type="ECO:0008006" key="4">
    <source>
        <dbReference type="Google" id="ProtNLM"/>
    </source>
</evidence>
<evidence type="ECO:0000313" key="2">
    <source>
        <dbReference type="EMBL" id="KAK9807522.1"/>
    </source>
</evidence>
<comment type="caution">
    <text evidence="2">The sequence shown here is derived from an EMBL/GenBank/DDBJ whole genome shotgun (WGS) entry which is preliminary data.</text>
</comment>
<feature type="compositionally biased region" description="Basic and acidic residues" evidence="1">
    <location>
        <begin position="56"/>
        <end position="67"/>
    </location>
</feature>
<sequence length="90" mass="10716">MFFLHYVRWGSLVTHLVWSAYRLEGFENLQLNWDFDPETGPGHAVEYLTEEEDDKTASVKRLDSKMEKKQKRLVKNRKTAAAHRERVRSH</sequence>
<evidence type="ECO:0000256" key="1">
    <source>
        <dbReference type="SAM" id="MobiDB-lite"/>
    </source>
</evidence>
<accession>A0AAW1PHF3</accession>
<name>A0AAW1PHF3_9CHLO</name>
<gene>
    <name evidence="2" type="ORF">WJX72_001419</name>
</gene>
<feature type="compositionally biased region" description="Basic residues" evidence="1">
    <location>
        <begin position="68"/>
        <end position="90"/>
    </location>
</feature>
<dbReference type="EMBL" id="JALJOR010000012">
    <property type="protein sequence ID" value="KAK9807522.1"/>
    <property type="molecule type" value="Genomic_DNA"/>
</dbReference>
<organism evidence="2 3">
    <name type="scientific">[Myrmecia] bisecta</name>
    <dbReference type="NCBI Taxonomy" id="41462"/>
    <lineage>
        <taxon>Eukaryota</taxon>
        <taxon>Viridiplantae</taxon>
        <taxon>Chlorophyta</taxon>
        <taxon>core chlorophytes</taxon>
        <taxon>Trebouxiophyceae</taxon>
        <taxon>Trebouxiales</taxon>
        <taxon>Trebouxiaceae</taxon>
        <taxon>Myrmecia</taxon>
    </lineage>
</organism>
<evidence type="ECO:0000313" key="3">
    <source>
        <dbReference type="Proteomes" id="UP001489004"/>
    </source>
</evidence>
<proteinExistence type="predicted"/>
<protein>
    <recommendedName>
        <fullName evidence="4">BZIP domain-containing protein</fullName>
    </recommendedName>
</protein>
<dbReference type="AlphaFoldDB" id="A0AAW1PHF3"/>
<keyword evidence="3" id="KW-1185">Reference proteome</keyword>
<reference evidence="2 3" key="1">
    <citation type="journal article" date="2024" name="Nat. Commun.">
        <title>Phylogenomics reveals the evolutionary origins of lichenization in chlorophyte algae.</title>
        <authorList>
            <person name="Puginier C."/>
            <person name="Libourel C."/>
            <person name="Otte J."/>
            <person name="Skaloud P."/>
            <person name="Haon M."/>
            <person name="Grisel S."/>
            <person name="Petersen M."/>
            <person name="Berrin J.G."/>
            <person name="Delaux P.M."/>
            <person name="Dal Grande F."/>
            <person name="Keller J."/>
        </authorList>
    </citation>
    <scope>NUCLEOTIDE SEQUENCE [LARGE SCALE GENOMIC DNA]</scope>
    <source>
        <strain evidence="2 3">SAG 2043</strain>
    </source>
</reference>